<keyword evidence="2" id="KW-0808">Transferase</keyword>
<dbReference type="InterPro" id="IPR018484">
    <property type="entry name" value="FGGY_N"/>
</dbReference>
<organism evidence="7 8">
    <name type="scientific">Pseudolactococcus paracarnosus</name>
    <dbReference type="NCBI Taxonomy" id="2749962"/>
    <lineage>
        <taxon>Bacteria</taxon>
        <taxon>Bacillati</taxon>
        <taxon>Bacillota</taxon>
        <taxon>Bacilli</taxon>
        <taxon>Lactobacillales</taxon>
        <taxon>Streptococcaceae</taxon>
        <taxon>Pseudolactococcus</taxon>
    </lineage>
</organism>
<protein>
    <submittedName>
        <fullName evidence="7">ATPase</fullName>
    </submittedName>
</protein>
<dbReference type="Pfam" id="PF02782">
    <property type="entry name" value="FGGY_C"/>
    <property type="match status" value="1"/>
</dbReference>
<dbReference type="EMBL" id="CP017195">
    <property type="protein sequence ID" value="QDJ27428.1"/>
    <property type="molecule type" value="Genomic_DNA"/>
</dbReference>
<dbReference type="RefSeq" id="WP_109835082.1">
    <property type="nucleotide sequence ID" value="NZ_CP017195.1"/>
</dbReference>
<keyword evidence="4" id="KW-0812">Transmembrane</keyword>
<comment type="similarity">
    <text evidence="1">Belongs to the FGGY kinase family.</text>
</comment>
<dbReference type="GO" id="GO:0005975">
    <property type="term" value="P:carbohydrate metabolic process"/>
    <property type="evidence" value="ECO:0007669"/>
    <property type="project" value="InterPro"/>
</dbReference>
<keyword evidence="4" id="KW-1133">Transmembrane helix</keyword>
<feature type="transmembrane region" description="Helical" evidence="4">
    <location>
        <begin position="456"/>
        <end position="476"/>
    </location>
</feature>
<evidence type="ECO:0000259" key="6">
    <source>
        <dbReference type="Pfam" id="PF02782"/>
    </source>
</evidence>
<dbReference type="KEGG" id="lpaa:BHS01_02095"/>
<evidence type="ECO:0000256" key="1">
    <source>
        <dbReference type="ARBA" id="ARBA00009156"/>
    </source>
</evidence>
<dbReference type="Proteomes" id="UP000516280">
    <property type="component" value="Chromosome"/>
</dbReference>
<evidence type="ECO:0000256" key="3">
    <source>
        <dbReference type="ARBA" id="ARBA00022777"/>
    </source>
</evidence>
<dbReference type="PANTHER" id="PTHR43095">
    <property type="entry name" value="SUGAR KINASE"/>
    <property type="match status" value="1"/>
</dbReference>
<feature type="domain" description="Carbohydrate kinase FGGY N-terminal" evidence="5">
    <location>
        <begin position="20"/>
        <end position="257"/>
    </location>
</feature>
<name>A0A7L4WAQ4_9LACT</name>
<evidence type="ECO:0000313" key="7">
    <source>
        <dbReference type="EMBL" id="QDJ27428.1"/>
    </source>
</evidence>
<evidence type="ECO:0000313" key="8">
    <source>
        <dbReference type="Proteomes" id="UP000516280"/>
    </source>
</evidence>
<keyword evidence="4" id="KW-0472">Membrane</keyword>
<dbReference type="SUPFAM" id="SSF53067">
    <property type="entry name" value="Actin-like ATPase domain"/>
    <property type="match status" value="2"/>
</dbReference>
<dbReference type="InterPro" id="IPR018485">
    <property type="entry name" value="FGGY_C"/>
</dbReference>
<dbReference type="CDD" id="cd07809">
    <property type="entry name" value="ASKHA_NBD_FGGY_BaXK-like"/>
    <property type="match status" value="1"/>
</dbReference>
<dbReference type="GO" id="GO:0016301">
    <property type="term" value="F:kinase activity"/>
    <property type="evidence" value="ECO:0007669"/>
    <property type="project" value="UniProtKB-KW"/>
</dbReference>
<sequence>MKEVRILEIREKIAQGLTSLGIELGSTRIKAVLIDDTFQIIAQGNFEWENQLVDGYWTYSLDDIWRGIQTSYQEMASDVKEQYGIEIEIIGSIGFSAMMHGYMAFDQQDQLMVPFRTWRNATTTQAAQELTQLFKYNIPERWSIAHLYQEVLNKKTYLENLSFLTTLAGYVHWQLTGEKVLGIGDASGMFPIDPKTKNYYRRMLTQFDEKKALHNLPWRVSEVLPKIALAGEVAGFLSEVGAKRLDKSGNLKAGIPFCPPEGDAGTGMTATNSIGRRTGNISAGTSAFAMIVLEKELQDVYPEIDLVMTPTGSLVAMVHANNCSSELNAWMTLFKQVSEVVGAHISTNELFELMLNQALLGDADCGGMLSYGYHSGENITKVPEGRPLFVRRPESQFSLANVMRLHLYSAFAALNIGMKILKQEQVQVDKIVAHGGIFKTPVVAQQVLAAAMNVPITIMATAGVGGAWGIALLAAFSRNKLPEQALSTFLNQDVFDKVKRTTITPIARDVKGFESFMTRYQSGLPVELSAIDHL</sequence>
<dbReference type="PANTHER" id="PTHR43095:SF5">
    <property type="entry name" value="XYLULOSE KINASE"/>
    <property type="match status" value="1"/>
</dbReference>
<dbReference type="Gene3D" id="3.30.420.40">
    <property type="match status" value="2"/>
</dbReference>
<gene>
    <name evidence="7" type="ORF">BHS01_02095</name>
</gene>
<accession>A0A7L4WAQ4</accession>
<evidence type="ECO:0000256" key="4">
    <source>
        <dbReference type="SAM" id="Phobius"/>
    </source>
</evidence>
<evidence type="ECO:0000259" key="5">
    <source>
        <dbReference type="Pfam" id="PF00370"/>
    </source>
</evidence>
<feature type="domain" description="Carbohydrate kinase FGGY C-terminal" evidence="6">
    <location>
        <begin position="280"/>
        <end position="477"/>
    </location>
</feature>
<dbReference type="AlphaFoldDB" id="A0A7L4WAQ4"/>
<dbReference type="InterPro" id="IPR050406">
    <property type="entry name" value="FGGY_Carb_Kinase"/>
</dbReference>
<dbReference type="Pfam" id="PF00370">
    <property type="entry name" value="FGGY_N"/>
    <property type="match status" value="1"/>
</dbReference>
<dbReference type="InterPro" id="IPR043129">
    <property type="entry name" value="ATPase_NBD"/>
</dbReference>
<reference evidence="7 8" key="1">
    <citation type="submission" date="2016-09" db="EMBL/GenBank/DDBJ databases">
        <title>Lactic acid bacteria from MAP meat Genome sequencing and assembly.</title>
        <authorList>
            <person name="Behr J."/>
            <person name="Hilgarth M."/>
            <person name="Vogel R.F."/>
        </authorList>
    </citation>
    <scope>NUCLEOTIDE SEQUENCE [LARGE SCALE GENOMIC DNA]</scope>
    <source>
        <strain evidence="7 8">TMW21615</strain>
    </source>
</reference>
<keyword evidence="3" id="KW-0418">Kinase</keyword>
<evidence type="ECO:0000256" key="2">
    <source>
        <dbReference type="ARBA" id="ARBA00022679"/>
    </source>
</evidence>
<proteinExistence type="inferred from homology"/>